<keyword evidence="4" id="KW-0418">Kinase</keyword>
<keyword evidence="3" id="KW-0808">Transferase</keyword>
<dbReference type="InterPro" id="IPR003594">
    <property type="entry name" value="HATPase_dom"/>
</dbReference>
<evidence type="ECO:0000256" key="6">
    <source>
        <dbReference type="SAM" id="Coils"/>
    </source>
</evidence>
<dbReference type="CDD" id="cd16917">
    <property type="entry name" value="HATPase_UhpB-NarQ-NarX-like"/>
    <property type="match status" value="1"/>
</dbReference>
<evidence type="ECO:0000256" key="8">
    <source>
        <dbReference type="SAM" id="Phobius"/>
    </source>
</evidence>
<evidence type="ECO:0000256" key="3">
    <source>
        <dbReference type="ARBA" id="ARBA00022679"/>
    </source>
</evidence>
<dbReference type="SUPFAM" id="SSF55874">
    <property type="entry name" value="ATPase domain of HSP90 chaperone/DNA topoisomerase II/histidine kinase"/>
    <property type="match status" value="1"/>
</dbReference>
<dbReference type="InterPro" id="IPR036890">
    <property type="entry name" value="HATPase_C_sf"/>
</dbReference>
<dbReference type="SUPFAM" id="SSF158472">
    <property type="entry name" value="HAMP domain-like"/>
    <property type="match status" value="1"/>
</dbReference>
<evidence type="ECO:0000313" key="10">
    <source>
        <dbReference type="EMBL" id="MBK1714881.1"/>
    </source>
</evidence>
<dbReference type="SMART" id="SM00304">
    <property type="entry name" value="HAMP"/>
    <property type="match status" value="1"/>
</dbReference>
<keyword evidence="2" id="KW-0597">Phosphoprotein</keyword>
<feature type="region of interest" description="Disordered" evidence="7">
    <location>
        <begin position="1"/>
        <end position="62"/>
    </location>
</feature>
<dbReference type="EMBL" id="NRRU01000085">
    <property type="protein sequence ID" value="MBK1714881.1"/>
    <property type="molecule type" value="Genomic_DNA"/>
</dbReference>
<evidence type="ECO:0000256" key="1">
    <source>
        <dbReference type="ARBA" id="ARBA00004370"/>
    </source>
</evidence>
<reference evidence="10" key="2">
    <citation type="journal article" date="2020" name="Microorganisms">
        <title>Osmotic Adaptation and Compatible Solute Biosynthesis of Phototrophic Bacteria as Revealed from Genome Analyses.</title>
        <authorList>
            <person name="Imhoff J.F."/>
            <person name="Rahn T."/>
            <person name="Kunzel S."/>
            <person name="Keller A."/>
            <person name="Neulinger S.C."/>
        </authorList>
    </citation>
    <scope>NUCLEOTIDE SEQUENCE</scope>
    <source>
        <strain evidence="10">IM 151</strain>
    </source>
</reference>
<sequence>MPQRWRAPARLPPRRADPRTAGREPGTARISTRCRQAGSDPNSRDAAPAAHLREAAARPAAPETAMTLKTRLAWIVLLLMSALVLSYSLALASTMRERADAETRGALPWIAELLPARLDGMARDDVQALEQLQRLVRGLERIRHVSVELHASDGRLLARAPQRPAELPGWMRREAPAAAALRKDVSLGGRSVAYFELRPAAADELAEMWADFVRSSLLVVLLSLLAGVAIVRLALRAFQPVEQIRDALRDLGRGTQGARLPRFRSPEMDEIASAFNRMAGELQAAQAERQALMRKLLENEEHTRRSVAHDLHDELSPYLVAQQPLGRVLQARCAQRPDLEDIGRLVQTLVSHQAQMLSTLRAILVGLHPPELETLGLRGAIEQLVAQRRSEHDGRVQITLEMPGDWQRFGAVLDASIYRMVQECLTNALRHASGSWVQLHIVHTAAAIDISVSNDGAAEAATGARPGLGTIGMRERCLALGGDFQGRPAPNGGWQVHIHLPAEPVAHTEALA</sequence>
<evidence type="ECO:0000256" key="5">
    <source>
        <dbReference type="ARBA" id="ARBA00023012"/>
    </source>
</evidence>
<dbReference type="Pfam" id="PF02518">
    <property type="entry name" value="HATPase_c"/>
    <property type="match status" value="1"/>
</dbReference>
<gene>
    <name evidence="10" type="ORF">CKO43_19145</name>
</gene>
<evidence type="ECO:0000256" key="2">
    <source>
        <dbReference type="ARBA" id="ARBA00022553"/>
    </source>
</evidence>
<dbReference type="PANTHER" id="PTHR24421">
    <property type="entry name" value="NITRATE/NITRITE SENSOR PROTEIN NARX-RELATED"/>
    <property type="match status" value="1"/>
</dbReference>
<keyword evidence="11" id="KW-1185">Reference proteome</keyword>
<dbReference type="Gene3D" id="3.30.565.10">
    <property type="entry name" value="Histidine kinase-like ATPase, C-terminal domain"/>
    <property type="match status" value="1"/>
</dbReference>
<proteinExistence type="predicted"/>
<feature type="transmembrane region" description="Helical" evidence="8">
    <location>
        <begin position="72"/>
        <end position="92"/>
    </location>
</feature>
<dbReference type="PROSITE" id="PS50885">
    <property type="entry name" value="HAMP"/>
    <property type="match status" value="1"/>
</dbReference>
<keyword evidence="8" id="KW-0472">Membrane</keyword>
<dbReference type="Proteomes" id="UP001041814">
    <property type="component" value="Unassembled WGS sequence"/>
</dbReference>
<name>A0ABS1DYI7_RUBGE</name>
<protein>
    <recommendedName>
        <fullName evidence="9">HAMP domain-containing protein</fullName>
    </recommendedName>
</protein>
<dbReference type="InterPro" id="IPR003660">
    <property type="entry name" value="HAMP_dom"/>
</dbReference>
<keyword evidence="8" id="KW-0812">Transmembrane</keyword>
<evidence type="ECO:0000256" key="4">
    <source>
        <dbReference type="ARBA" id="ARBA00022777"/>
    </source>
</evidence>
<comment type="caution">
    <text evidence="10">The sequence shown here is derived from an EMBL/GenBank/DDBJ whole genome shotgun (WGS) entry which is preliminary data.</text>
</comment>
<dbReference type="PANTHER" id="PTHR24421:SF58">
    <property type="entry name" value="SIGNAL TRANSDUCTION HISTIDINE-PROTEIN KINASE_PHOSPHATASE UHPB"/>
    <property type="match status" value="1"/>
</dbReference>
<feature type="coiled-coil region" evidence="6">
    <location>
        <begin position="275"/>
        <end position="302"/>
    </location>
</feature>
<evidence type="ECO:0000313" key="11">
    <source>
        <dbReference type="Proteomes" id="UP001041814"/>
    </source>
</evidence>
<reference evidence="10" key="1">
    <citation type="submission" date="2017-08" db="EMBL/GenBank/DDBJ databases">
        <authorList>
            <person name="Imhoff J.F."/>
            <person name="Rahn T."/>
            <person name="Kuenzel S."/>
            <person name="Neulinger S.C."/>
        </authorList>
    </citation>
    <scope>NUCLEOTIDE SEQUENCE</scope>
    <source>
        <strain evidence="10">IM 151</strain>
    </source>
</reference>
<accession>A0ABS1DYI7</accession>
<dbReference type="Pfam" id="PF00672">
    <property type="entry name" value="HAMP"/>
    <property type="match status" value="1"/>
</dbReference>
<keyword evidence="5" id="KW-0902">Two-component regulatory system</keyword>
<evidence type="ECO:0000259" key="9">
    <source>
        <dbReference type="PROSITE" id="PS50885"/>
    </source>
</evidence>
<organism evidence="10 11">
    <name type="scientific">Rubrivivax gelatinosus</name>
    <name type="common">Rhodocyclus gelatinosus</name>
    <name type="synonym">Rhodopseudomonas gelatinosa</name>
    <dbReference type="NCBI Taxonomy" id="28068"/>
    <lineage>
        <taxon>Bacteria</taxon>
        <taxon>Pseudomonadati</taxon>
        <taxon>Pseudomonadota</taxon>
        <taxon>Betaproteobacteria</taxon>
        <taxon>Burkholderiales</taxon>
        <taxon>Sphaerotilaceae</taxon>
        <taxon>Rubrivivax</taxon>
    </lineage>
</organism>
<keyword evidence="8" id="KW-1133">Transmembrane helix</keyword>
<comment type="subcellular location">
    <subcellularLocation>
        <location evidence="1">Membrane</location>
    </subcellularLocation>
</comment>
<dbReference type="InterPro" id="IPR050482">
    <property type="entry name" value="Sensor_HK_TwoCompSys"/>
</dbReference>
<dbReference type="CDD" id="cd06225">
    <property type="entry name" value="HAMP"/>
    <property type="match status" value="1"/>
</dbReference>
<feature type="domain" description="HAMP" evidence="9">
    <location>
        <begin position="235"/>
        <end position="287"/>
    </location>
</feature>
<keyword evidence="6" id="KW-0175">Coiled coil</keyword>
<dbReference type="Gene3D" id="6.10.340.10">
    <property type="match status" value="1"/>
</dbReference>
<evidence type="ECO:0000256" key="7">
    <source>
        <dbReference type="SAM" id="MobiDB-lite"/>
    </source>
</evidence>